<keyword evidence="1" id="KW-0862">Zinc</keyword>
<feature type="domain" description="USP" evidence="3">
    <location>
        <begin position="6"/>
        <end position="329"/>
    </location>
</feature>
<evidence type="ECO:0000259" key="3">
    <source>
        <dbReference type="PROSITE" id="PS50235"/>
    </source>
</evidence>
<sequence>MSQRPRNLENRGHPAVKCYRNALYVVLFSNTAFMNQVHKAHPPGCHESTGTCMVCPFRDLATRFAAPDDQRLRDTTFDADVDKFWRNATRADWPFELQNDPVEYMDNVFGFFQRRKANWLKDLVFPTPKKLRACQECSHITYDEAPFPNIAVSMPCEDSFQVKLETQIAAKYPENATEAEWCNQCGRRTMHNYTEPIQRVPLILPIQITPTYKNDHDTMYKGTLDRLDPFLAFSSYPDPKSHPEKLKYTFYRLHGVILHTGGPRSDHYISAVNYRGQGWLLFNDQDSEDPSLPLRMQHRSAPSRPITLKGVEEMQKNDWRVFVLLYERLFGLDGQVQAGTGGTNGEDTNGHDTAGEDSDTDGADTNEQVATNGDATNGDAANEEATIYQDTPYFLTNEDFATVASLVAADGPFATNGDSPIIGDTGPVWDDPAYWNTATTEEAPTSGVAETNGAATNGEDAATFKALSDFLTTVGGTPNRGRKRTNSASYGPQLAKCGCQFMYPSTTINLTYNNVNMTSHLLTSLISQLSTYPSPFSSPQTNNNVQTNQSKNLLLTLHCLFPNDLLLALDIIDRRLIRRYHNRHDENGPENEEDISINEVFFVASTSKNQSTTQDKTYEVRLNAWNCSCPAFAMRAFQQSFPHSVNHELENQSNEEKGEAWFGGTLIQQKENVPVCKHLLACVLAAKCASLFGRGIAEDRVVEKEELAGWCAGFAA</sequence>
<dbReference type="RefSeq" id="XP_035350496.1">
    <property type="nucleotide sequence ID" value="XM_035494603.1"/>
</dbReference>
<dbReference type="OrthoDB" id="5413281at2759"/>
<dbReference type="InterPro" id="IPR001394">
    <property type="entry name" value="Peptidase_C19_UCH"/>
</dbReference>
<dbReference type="GO" id="GO:0008270">
    <property type="term" value="F:zinc ion binding"/>
    <property type="evidence" value="ECO:0007669"/>
    <property type="project" value="UniProtKB-KW"/>
</dbReference>
<feature type="region of interest" description="Disordered" evidence="2">
    <location>
        <begin position="337"/>
        <end position="382"/>
    </location>
</feature>
<keyword evidence="1" id="KW-0479">Metal-binding</keyword>
<dbReference type="InterPro" id="IPR038765">
    <property type="entry name" value="Papain-like_cys_pep_sf"/>
</dbReference>
<dbReference type="InterPro" id="IPR050164">
    <property type="entry name" value="Peptidase_C19"/>
</dbReference>
<feature type="compositionally biased region" description="Polar residues" evidence="2">
    <location>
        <begin position="365"/>
        <end position="375"/>
    </location>
</feature>
<dbReference type="GO" id="GO:0005829">
    <property type="term" value="C:cytosol"/>
    <property type="evidence" value="ECO:0007669"/>
    <property type="project" value="TreeGrafter"/>
</dbReference>
<protein>
    <recommendedName>
        <fullName evidence="7">USP domain-containing protein</fullName>
    </recommendedName>
</protein>
<organism evidence="5 6">
    <name type="scientific">Talaromyces rugulosus</name>
    <name type="common">Penicillium rugulosum</name>
    <dbReference type="NCBI Taxonomy" id="121627"/>
    <lineage>
        <taxon>Eukaryota</taxon>
        <taxon>Fungi</taxon>
        <taxon>Dikarya</taxon>
        <taxon>Ascomycota</taxon>
        <taxon>Pezizomycotina</taxon>
        <taxon>Eurotiomycetes</taxon>
        <taxon>Eurotiomycetidae</taxon>
        <taxon>Eurotiales</taxon>
        <taxon>Trichocomaceae</taxon>
        <taxon>Talaromyces</taxon>
        <taxon>Talaromyces sect. Islandici</taxon>
    </lineage>
</organism>
<feature type="domain" description="SWIM-type" evidence="4">
    <location>
        <begin position="618"/>
        <end position="687"/>
    </location>
</feature>
<dbReference type="CDD" id="cd02257">
    <property type="entry name" value="Peptidase_C19"/>
    <property type="match status" value="1"/>
</dbReference>
<dbReference type="AlphaFoldDB" id="A0A7H8RCX3"/>
<keyword evidence="6" id="KW-1185">Reference proteome</keyword>
<dbReference type="SUPFAM" id="SSF54001">
    <property type="entry name" value="Cysteine proteinases"/>
    <property type="match status" value="1"/>
</dbReference>
<dbReference type="GO" id="GO:0004843">
    <property type="term" value="F:cysteine-type deubiquitinase activity"/>
    <property type="evidence" value="ECO:0007669"/>
    <property type="project" value="InterPro"/>
</dbReference>
<evidence type="ECO:0000313" key="6">
    <source>
        <dbReference type="Proteomes" id="UP000509510"/>
    </source>
</evidence>
<dbReference type="GeneID" id="55998974"/>
<evidence type="ECO:0008006" key="7">
    <source>
        <dbReference type="Google" id="ProtNLM"/>
    </source>
</evidence>
<evidence type="ECO:0000256" key="2">
    <source>
        <dbReference type="SAM" id="MobiDB-lite"/>
    </source>
</evidence>
<dbReference type="EMBL" id="CP055903">
    <property type="protein sequence ID" value="QKX64322.1"/>
    <property type="molecule type" value="Genomic_DNA"/>
</dbReference>
<accession>A0A7H8RCX3</accession>
<dbReference type="GO" id="GO:0016579">
    <property type="term" value="P:protein deubiquitination"/>
    <property type="evidence" value="ECO:0007669"/>
    <property type="project" value="InterPro"/>
</dbReference>
<gene>
    <name evidence="5" type="ORF">TRUGW13939_11496</name>
</gene>
<keyword evidence="1" id="KW-0863">Zinc-finger</keyword>
<dbReference type="PROSITE" id="PS50966">
    <property type="entry name" value="ZF_SWIM"/>
    <property type="match status" value="1"/>
</dbReference>
<dbReference type="GO" id="GO:0005634">
    <property type="term" value="C:nucleus"/>
    <property type="evidence" value="ECO:0007669"/>
    <property type="project" value="TreeGrafter"/>
</dbReference>
<dbReference type="PANTHER" id="PTHR24006">
    <property type="entry name" value="UBIQUITIN CARBOXYL-TERMINAL HYDROLASE"/>
    <property type="match status" value="1"/>
</dbReference>
<dbReference type="KEGG" id="trg:TRUGW13939_11496"/>
<proteinExistence type="predicted"/>
<evidence type="ECO:0000256" key="1">
    <source>
        <dbReference type="PROSITE-ProRule" id="PRU00325"/>
    </source>
</evidence>
<dbReference type="InterPro" id="IPR028889">
    <property type="entry name" value="USP"/>
</dbReference>
<evidence type="ECO:0000313" key="5">
    <source>
        <dbReference type="EMBL" id="QKX64322.1"/>
    </source>
</evidence>
<dbReference type="InterPro" id="IPR007527">
    <property type="entry name" value="Znf_SWIM"/>
</dbReference>
<feature type="compositionally biased region" description="Acidic residues" evidence="2">
    <location>
        <begin position="355"/>
        <end position="364"/>
    </location>
</feature>
<name>A0A7H8RCX3_TALRU</name>
<dbReference type="Pfam" id="PF00443">
    <property type="entry name" value="UCH"/>
    <property type="match status" value="1"/>
</dbReference>
<dbReference type="PROSITE" id="PS50235">
    <property type="entry name" value="USP_3"/>
    <property type="match status" value="1"/>
</dbReference>
<reference evidence="6" key="1">
    <citation type="submission" date="2020-06" db="EMBL/GenBank/DDBJ databases">
        <title>A chromosome-scale genome assembly of Talaromyces rugulosus W13939.</title>
        <authorList>
            <person name="Wang B."/>
            <person name="Guo L."/>
            <person name="Ye K."/>
            <person name="Wang L."/>
        </authorList>
    </citation>
    <scope>NUCLEOTIDE SEQUENCE [LARGE SCALE GENOMIC DNA]</scope>
    <source>
        <strain evidence="6">W13939</strain>
    </source>
</reference>
<evidence type="ECO:0000259" key="4">
    <source>
        <dbReference type="PROSITE" id="PS50966"/>
    </source>
</evidence>
<dbReference type="Gene3D" id="3.90.70.10">
    <property type="entry name" value="Cysteine proteinases"/>
    <property type="match status" value="1"/>
</dbReference>
<dbReference type="Proteomes" id="UP000509510">
    <property type="component" value="Chromosome VI"/>
</dbReference>